<reference evidence="3" key="1">
    <citation type="journal article" date="2023" name="Int. J. Syst. Evol. Microbiol.">
        <title>Mesoterricola silvestris gen. nov., sp. nov., Mesoterricola sediminis sp. nov., Geothrix oryzae sp. nov., Geothrix edaphica sp. nov., Geothrix rubra sp. nov., and Geothrix limicola sp. nov., six novel members of Acidobacteriota isolated from soils.</title>
        <authorList>
            <person name="Itoh H."/>
            <person name="Sugisawa Y."/>
            <person name="Mise K."/>
            <person name="Xu Z."/>
            <person name="Kuniyasu M."/>
            <person name="Ushijima N."/>
            <person name="Kawano K."/>
            <person name="Kobayashi E."/>
            <person name="Shiratori Y."/>
            <person name="Masuda Y."/>
            <person name="Senoo K."/>
        </authorList>
    </citation>
    <scope>NUCLEOTIDE SEQUENCE [LARGE SCALE GENOMIC DNA]</scope>
    <source>
        <strain evidence="3">Red222</strain>
    </source>
</reference>
<dbReference type="Gene3D" id="3.40.50.1820">
    <property type="entry name" value="alpha/beta hydrolase"/>
    <property type="match status" value="1"/>
</dbReference>
<dbReference type="Pfam" id="PF05990">
    <property type="entry name" value="DUF900"/>
    <property type="match status" value="1"/>
</dbReference>
<proteinExistence type="predicted"/>
<dbReference type="PANTHER" id="PTHR36513:SF1">
    <property type="entry name" value="TRANSMEMBRANE PROTEIN"/>
    <property type="match status" value="1"/>
</dbReference>
<feature type="region of interest" description="Disordered" evidence="1">
    <location>
        <begin position="1"/>
        <end position="38"/>
    </location>
</feature>
<dbReference type="InterPro" id="IPR029058">
    <property type="entry name" value="AB_hydrolase_fold"/>
</dbReference>
<keyword evidence="3" id="KW-1185">Reference proteome</keyword>
<dbReference type="PANTHER" id="PTHR36513">
    <property type="entry name" value="ABC TRANSMEMBRANE TYPE-1 DOMAIN-CONTAINING PROTEIN"/>
    <property type="match status" value="1"/>
</dbReference>
<organism evidence="2 3">
    <name type="scientific">Geothrix oryzae</name>
    <dbReference type="NCBI Taxonomy" id="2927975"/>
    <lineage>
        <taxon>Bacteria</taxon>
        <taxon>Pseudomonadati</taxon>
        <taxon>Acidobacteriota</taxon>
        <taxon>Holophagae</taxon>
        <taxon>Holophagales</taxon>
        <taxon>Holophagaceae</taxon>
        <taxon>Geothrix</taxon>
    </lineage>
</organism>
<feature type="compositionally biased region" description="Pro residues" evidence="1">
    <location>
        <begin position="16"/>
        <end position="31"/>
    </location>
</feature>
<dbReference type="Proteomes" id="UP001242010">
    <property type="component" value="Chromosome"/>
</dbReference>
<dbReference type="SUPFAM" id="SSF53474">
    <property type="entry name" value="alpha/beta-Hydrolases"/>
    <property type="match status" value="1"/>
</dbReference>
<gene>
    <name evidence="2" type="ORF">GETHOR_06890</name>
</gene>
<dbReference type="EMBL" id="AP027079">
    <property type="protein sequence ID" value="BDU68588.1"/>
    <property type="molecule type" value="Genomic_DNA"/>
</dbReference>
<evidence type="ECO:0008006" key="4">
    <source>
        <dbReference type="Google" id="ProtNLM"/>
    </source>
</evidence>
<evidence type="ECO:0000256" key="1">
    <source>
        <dbReference type="SAM" id="MobiDB-lite"/>
    </source>
</evidence>
<evidence type="ECO:0000313" key="2">
    <source>
        <dbReference type="EMBL" id="BDU68588.1"/>
    </source>
</evidence>
<dbReference type="InterPro" id="IPR010297">
    <property type="entry name" value="DUF900_hydrolase"/>
</dbReference>
<feature type="compositionally biased region" description="Basic and acidic residues" evidence="1">
    <location>
        <begin position="1"/>
        <end position="14"/>
    </location>
</feature>
<name>A0ABM8DNR6_9BACT</name>
<sequence>MAERSDMPRREAPSRRPLPPPPAPAPLPAPAPASAADNPNVARDQAFARVSVMYGTDRKLDPRTGGYGGGRGAGISYGEVAVSIPRGHKTGELEAPSIWRLEFREDPRKHMVILDRTFHTRQGFLNRVKARIQARGSSGSSFVFVHGYNVSFDDAARRTAQITFDLDYRGVPVFYSWPSQGSLQGYTTDENNVQWSEANLKKFLVDFAQKSGARDIYLIAHSMGNRALTGALRQIFAEQPKLKGRFKEIILTAPDIDAEIFKRDIAPALAAGCERITLYVSSGDNALLASKKVHGYPRAGDTAEGIVVVPGIETVDASGLDTSFLEHSYFATAPPVLGDIRRVMQEGLRAARRGLETRLAGGGNYWRLKGAPHP</sequence>
<evidence type="ECO:0000313" key="3">
    <source>
        <dbReference type="Proteomes" id="UP001242010"/>
    </source>
</evidence>
<accession>A0ABM8DNR6</accession>
<protein>
    <recommendedName>
        <fullName evidence="4">Esterase/lipase superfamily enzyme</fullName>
    </recommendedName>
</protein>